<name>A0AA35WM91_GEOBA</name>
<evidence type="ECO:0000313" key="2">
    <source>
        <dbReference type="EMBL" id="CAI8026663.1"/>
    </source>
</evidence>
<comment type="caution">
    <text evidence="2">The sequence shown here is derived from an EMBL/GenBank/DDBJ whole genome shotgun (WGS) entry which is preliminary data.</text>
</comment>
<feature type="compositionally biased region" description="Polar residues" evidence="1">
    <location>
        <begin position="52"/>
        <end position="77"/>
    </location>
</feature>
<feature type="region of interest" description="Disordered" evidence="1">
    <location>
        <begin position="51"/>
        <end position="94"/>
    </location>
</feature>
<dbReference type="EMBL" id="CASHTH010002225">
    <property type="protein sequence ID" value="CAI8026663.1"/>
    <property type="molecule type" value="Genomic_DNA"/>
</dbReference>
<evidence type="ECO:0000256" key="1">
    <source>
        <dbReference type="SAM" id="MobiDB-lite"/>
    </source>
</evidence>
<dbReference type="Proteomes" id="UP001174909">
    <property type="component" value="Unassembled WGS sequence"/>
</dbReference>
<protein>
    <submittedName>
        <fullName evidence="2">Uncharacterized protein</fullName>
    </submittedName>
</protein>
<organism evidence="2 3">
    <name type="scientific">Geodia barretti</name>
    <name type="common">Barrett's horny sponge</name>
    <dbReference type="NCBI Taxonomy" id="519541"/>
    <lineage>
        <taxon>Eukaryota</taxon>
        <taxon>Metazoa</taxon>
        <taxon>Porifera</taxon>
        <taxon>Demospongiae</taxon>
        <taxon>Heteroscleromorpha</taxon>
        <taxon>Tetractinellida</taxon>
        <taxon>Astrophorina</taxon>
        <taxon>Geodiidae</taxon>
        <taxon>Geodia</taxon>
    </lineage>
</organism>
<evidence type="ECO:0000313" key="3">
    <source>
        <dbReference type="Proteomes" id="UP001174909"/>
    </source>
</evidence>
<accession>A0AA35WM91</accession>
<reference evidence="2" key="1">
    <citation type="submission" date="2023-03" db="EMBL/GenBank/DDBJ databases">
        <authorList>
            <person name="Steffen K."/>
            <person name="Cardenas P."/>
        </authorList>
    </citation>
    <scope>NUCLEOTIDE SEQUENCE</scope>
</reference>
<dbReference type="AlphaFoldDB" id="A0AA35WM91"/>
<feature type="non-terminal residue" evidence="2">
    <location>
        <position position="1"/>
    </location>
</feature>
<sequence>MKGHQFKKLHQIKLQLHHPTPKVKSVRKVQHPYNHITVCATEARLQAAKTAVASSRQPLPTTVTNTVTRPSLQQSSTHNEKRKNSNPRHKYGYYMNGKLVGVGYRP</sequence>
<gene>
    <name evidence="2" type="ORF">GBAR_LOCUS15304</name>
</gene>
<proteinExistence type="predicted"/>
<keyword evidence="3" id="KW-1185">Reference proteome</keyword>